<comment type="caution">
    <text evidence="3">The sequence shown here is derived from an EMBL/GenBank/DDBJ whole genome shotgun (WGS) entry which is preliminary data.</text>
</comment>
<proteinExistence type="predicted"/>
<evidence type="ECO:0000256" key="1">
    <source>
        <dbReference type="SAM" id="MobiDB-lite"/>
    </source>
</evidence>
<gene>
    <name evidence="3" type="ORF">EZS27_017010</name>
</gene>
<keyword evidence="2" id="KW-0812">Transmembrane</keyword>
<sequence length="123" mass="14407">MLGWGNSDTSTYEVGTHHIEVWIDNCMIYRKSFVVDLSPEEKVEKSKRETEQRERARIEEEKRKEKARIEKQKAKEKKVRNICLWIMGVCISLGIIFGIWGLQGLKTLGIIIVVILVLIFRFK</sequence>
<feature type="transmembrane region" description="Helical" evidence="2">
    <location>
        <begin position="106"/>
        <end position="122"/>
    </location>
</feature>
<evidence type="ECO:0000313" key="3">
    <source>
        <dbReference type="EMBL" id="KAA6334691.1"/>
    </source>
</evidence>
<evidence type="ECO:0000256" key="2">
    <source>
        <dbReference type="SAM" id="Phobius"/>
    </source>
</evidence>
<name>A0A5J4RP91_9ZZZZ</name>
<reference evidence="3" key="1">
    <citation type="submission" date="2019-03" db="EMBL/GenBank/DDBJ databases">
        <title>Single cell metagenomics reveals metabolic interactions within the superorganism composed of flagellate Streblomastix strix and complex community of Bacteroidetes bacteria on its surface.</title>
        <authorList>
            <person name="Treitli S.C."/>
            <person name="Kolisko M."/>
            <person name="Husnik F."/>
            <person name="Keeling P."/>
            <person name="Hampl V."/>
        </authorList>
    </citation>
    <scope>NUCLEOTIDE SEQUENCE</scope>
    <source>
        <strain evidence="3">STM</strain>
    </source>
</reference>
<protein>
    <submittedName>
        <fullName evidence="3">Uncharacterized protein</fullName>
    </submittedName>
</protein>
<feature type="transmembrane region" description="Helical" evidence="2">
    <location>
        <begin position="82"/>
        <end position="100"/>
    </location>
</feature>
<keyword evidence="2" id="KW-1133">Transmembrane helix</keyword>
<feature type="region of interest" description="Disordered" evidence="1">
    <location>
        <begin position="39"/>
        <end position="70"/>
    </location>
</feature>
<accession>A0A5J4RP91</accession>
<organism evidence="3">
    <name type="scientific">termite gut metagenome</name>
    <dbReference type="NCBI Taxonomy" id="433724"/>
    <lineage>
        <taxon>unclassified sequences</taxon>
        <taxon>metagenomes</taxon>
        <taxon>organismal metagenomes</taxon>
    </lineage>
</organism>
<dbReference type="EMBL" id="SNRY01000970">
    <property type="protein sequence ID" value="KAA6334691.1"/>
    <property type="molecule type" value="Genomic_DNA"/>
</dbReference>
<keyword evidence="2" id="KW-0472">Membrane</keyword>
<dbReference type="AlphaFoldDB" id="A0A5J4RP91"/>